<reference evidence="1 2" key="1">
    <citation type="submission" date="2024-04" db="EMBL/GenBank/DDBJ databases">
        <title>Phyllosticta paracitricarpa is synonymous to the EU quarantine fungus P. citricarpa based on phylogenomic analyses.</title>
        <authorList>
            <consortium name="Lawrence Berkeley National Laboratory"/>
            <person name="Van Ingen-Buijs V.A."/>
            <person name="Van Westerhoven A.C."/>
            <person name="Haridas S."/>
            <person name="Skiadas P."/>
            <person name="Martin F."/>
            <person name="Groenewald J.Z."/>
            <person name="Crous P.W."/>
            <person name="Seidl M.F."/>
        </authorList>
    </citation>
    <scope>NUCLEOTIDE SEQUENCE [LARGE SCALE GENOMIC DNA]</scope>
    <source>
        <strain evidence="1 2">CBS 122670</strain>
    </source>
</reference>
<accession>A0ABR1MJE4</accession>
<keyword evidence="2" id="KW-1185">Reference proteome</keyword>
<evidence type="ECO:0000313" key="1">
    <source>
        <dbReference type="EMBL" id="KAK7550904.1"/>
    </source>
</evidence>
<sequence length="143" mass="15883">MATRKTSMQVWLWSSAALSGGVGWYLYQAGGSKKAAEWEAQREHPRLGVSRPTLTCHQENSMTSAKTIGAEAGQKIDSAINEARTTANRVDQKLEAYRAQADKKVGDYSNQMKKDAHNAVEQFDKTVEDQAAKSKSWLSGWFK</sequence>
<protein>
    <submittedName>
        <fullName evidence="1">Uncharacterized protein</fullName>
    </submittedName>
</protein>
<proteinExistence type="predicted"/>
<name>A0ABR1MJE4_9PEZI</name>
<evidence type="ECO:0000313" key="2">
    <source>
        <dbReference type="Proteomes" id="UP001365128"/>
    </source>
</evidence>
<gene>
    <name evidence="1" type="ORF">IWX46DRAFT_594437</name>
</gene>
<dbReference type="Proteomes" id="UP001365128">
    <property type="component" value="Unassembled WGS sequence"/>
</dbReference>
<comment type="caution">
    <text evidence="1">The sequence shown here is derived from an EMBL/GenBank/DDBJ whole genome shotgun (WGS) entry which is preliminary data.</text>
</comment>
<dbReference type="EMBL" id="JBBPDW010000007">
    <property type="protein sequence ID" value="KAK7550904.1"/>
    <property type="molecule type" value="Genomic_DNA"/>
</dbReference>
<organism evidence="1 2">
    <name type="scientific">Phyllosticta citricarpa</name>
    <dbReference type="NCBI Taxonomy" id="55181"/>
    <lineage>
        <taxon>Eukaryota</taxon>
        <taxon>Fungi</taxon>
        <taxon>Dikarya</taxon>
        <taxon>Ascomycota</taxon>
        <taxon>Pezizomycotina</taxon>
        <taxon>Dothideomycetes</taxon>
        <taxon>Dothideomycetes incertae sedis</taxon>
        <taxon>Botryosphaeriales</taxon>
        <taxon>Phyllostictaceae</taxon>
        <taxon>Phyllosticta</taxon>
    </lineage>
</organism>